<feature type="region of interest" description="Disordered" evidence="1">
    <location>
        <begin position="198"/>
        <end position="220"/>
    </location>
</feature>
<feature type="compositionally biased region" description="Basic and acidic residues" evidence="1">
    <location>
        <begin position="558"/>
        <end position="567"/>
    </location>
</feature>
<dbReference type="AlphaFoldDB" id="A0AB73IKF0"/>
<comment type="caution">
    <text evidence="2">The sequence shown here is derived from an EMBL/GenBank/DDBJ whole genome shotgun (WGS) entry which is preliminary data.</text>
</comment>
<accession>A0AB73IKF0</accession>
<protein>
    <recommendedName>
        <fullName evidence="4">Effector protein BipC</fullName>
    </recommendedName>
</protein>
<name>A0AB73IKF0_9BURK</name>
<feature type="region of interest" description="Disordered" evidence="1">
    <location>
        <begin position="459"/>
        <end position="483"/>
    </location>
</feature>
<feature type="compositionally biased region" description="Basic and acidic residues" evidence="1">
    <location>
        <begin position="520"/>
        <end position="530"/>
    </location>
</feature>
<feature type="region of interest" description="Disordered" evidence="1">
    <location>
        <begin position="520"/>
        <end position="575"/>
    </location>
</feature>
<gene>
    <name evidence="2" type="ORF">J2793_005973</name>
</gene>
<evidence type="ECO:0008006" key="4">
    <source>
        <dbReference type="Google" id="ProtNLM"/>
    </source>
</evidence>
<evidence type="ECO:0000256" key="1">
    <source>
        <dbReference type="SAM" id="MobiDB-lite"/>
    </source>
</evidence>
<dbReference type="Proteomes" id="UP001229486">
    <property type="component" value="Unassembled WGS sequence"/>
</dbReference>
<sequence length="575" mass="60902">MMRVNGMPAAPDSATPAAQDDKSASGPTPNAPARAPVPAQLAPYKPKREPVQPGAYRDQLLKGPMGAIGKLASPPKPQPAVDDIHNFVPPKGSAGKGVFNAIRQALGSGQKGFTPLNLASKKPLTGVLGANSRAAGGSFVYDAHTAHEIPGMIASGASAVVAHQTTKRYEQKLAAMLREDVLAFDALPQPAPKGIPMKGISSSEQGGVAASHDETQAQTQAPTDDLMATTEPVRTNAPESAAHKTNRYLPTTPENMIVTRQRGEWQYDKAKLLRAANDPAHPQHQRARDVLTTMSIAENQGKRRRGALYESATSATAAAAGAVLAAGTHGAATPLIVAGQSLNAVKDALDIRKFALETRQNLRDEKADDVQRHVTQSASKSEAFDHAPLEAQAGVYANMYDNARRKTAQQHNFGYRLPGSLIDDRKAGVYKTAATDVVSAHIAEIAQNAMRRAQPENLGQLHEASSEPNLTRSAREKAALEEIENDPQLRATLTLLTDAGMPRADAVRAMMRLAADALKPAEEKSAKAEAQDPSAMSSDEKLEKIAGMIGEPGLKPADAAKESKDAIKGALRLRS</sequence>
<dbReference type="RefSeq" id="WP_392395390.1">
    <property type="nucleotide sequence ID" value="NZ_JAURTK010000010.1"/>
</dbReference>
<dbReference type="EMBL" id="JAURTK010000010">
    <property type="protein sequence ID" value="MDP9650500.1"/>
    <property type="molecule type" value="Genomic_DNA"/>
</dbReference>
<feature type="region of interest" description="Disordered" evidence="1">
    <location>
        <begin position="1"/>
        <end position="55"/>
    </location>
</feature>
<proteinExistence type="predicted"/>
<reference evidence="2" key="1">
    <citation type="submission" date="2023-07" db="EMBL/GenBank/DDBJ databases">
        <title>Sorghum-associated microbial communities from plants grown in Nebraska, USA.</title>
        <authorList>
            <person name="Schachtman D."/>
        </authorList>
    </citation>
    <scope>NUCLEOTIDE SEQUENCE</scope>
    <source>
        <strain evidence="2">DS1061</strain>
    </source>
</reference>
<organism evidence="2 3">
    <name type="scientific">Paraburkholderia caledonica</name>
    <dbReference type="NCBI Taxonomy" id="134536"/>
    <lineage>
        <taxon>Bacteria</taxon>
        <taxon>Pseudomonadati</taxon>
        <taxon>Pseudomonadota</taxon>
        <taxon>Betaproteobacteria</taxon>
        <taxon>Burkholderiales</taxon>
        <taxon>Burkholderiaceae</taxon>
        <taxon>Paraburkholderia</taxon>
    </lineage>
</organism>
<evidence type="ECO:0000313" key="3">
    <source>
        <dbReference type="Proteomes" id="UP001229486"/>
    </source>
</evidence>
<evidence type="ECO:0000313" key="2">
    <source>
        <dbReference type="EMBL" id="MDP9650500.1"/>
    </source>
</evidence>